<dbReference type="SUPFAM" id="SSF103473">
    <property type="entry name" value="MFS general substrate transporter"/>
    <property type="match status" value="1"/>
</dbReference>
<feature type="transmembrane region" description="Helical" evidence="5">
    <location>
        <begin position="478"/>
        <end position="496"/>
    </location>
</feature>
<dbReference type="KEGG" id="bcel:BcellWH2_03867"/>
<dbReference type="AlphaFoldDB" id="A0A0P0GUZ0"/>
<evidence type="ECO:0000256" key="4">
    <source>
        <dbReference type="ARBA" id="ARBA00023136"/>
    </source>
</evidence>
<feature type="transmembrane region" description="Helical" evidence="5">
    <location>
        <begin position="145"/>
        <end position="170"/>
    </location>
</feature>
<name>A0A0P0GUZ0_9BACE</name>
<proteinExistence type="predicted"/>
<keyword evidence="4 5" id="KW-0472">Membrane</keyword>
<dbReference type="PATRIC" id="fig|246787.4.peg.4004"/>
<feature type="transmembrane region" description="Helical" evidence="5">
    <location>
        <begin position="241"/>
        <end position="259"/>
    </location>
</feature>
<evidence type="ECO:0000256" key="2">
    <source>
        <dbReference type="ARBA" id="ARBA00022692"/>
    </source>
</evidence>
<evidence type="ECO:0000313" key="6">
    <source>
        <dbReference type="EMBL" id="ALJ61089.1"/>
    </source>
</evidence>
<feature type="transmembrane region" description="Helical" evidence="5">
    <location>
        <begin position="384"/>
        <end position="402"/>
    </location>
</feature>
<feature type="transmembrane region" description="Helical" evidence="5">
    <location>
        <begin position="344"/>
        <end position="364"/>
    </location>
</feature>
<keyword evidence="3 5" id="KW-1133">Transmembrane helix</keyword>
<evidence type="ECO:0000256" key="5">
    <source>
        <dbReference type="SAM" id="Phobius"/>
    </source>
</evidence>
<feature type="transmembrane region" description="Helical" evidence="5">
    <location>
        <begin position="176"/>
        <end position="196"/>
    </location>
</feature>
<sequence length="531" mass="60709">MHETGPFSIPAIRDFVPPKLRPWIIIAFVIVFQFSGGLYLAAVSEMVGSTALMQEDIMMAGYASMIGMGLTFAIMFRLKFRFASKTSLMTCSIALIVSNLICMQTHSIPVLVITCFFAGIFRMWATFECNSTIQLWLTPKRDLSVFFCFIYLLVQSCIQLSGLITVYTAFWAKWEYMHWLIIGLLLLVMLATLCLFRSYRSLPKLPLFGIDWLGALMWGLVLLCILFVCVYGEHYDWYQSFQIRAATVIGILILALNLWRASFIRHPFIALKTWTYRAVWFPFILYIVIDILLAPSHLFEHIYMESILEYDALNVISLNWAVLLGIIVGAGFTFFTFSRRKWRYKTMTVIAFSSITGYLMYFYFGIDYALPKETLFVPLFLRSFGYVIIAICFLTVLSRVPFQHFFQAVSVQSFVSAGFGGALGTAILGHALNGAMKKNSMLLGSVVDHVNPFISRIPVGEVYGAVQQQALMVSMKELYGWLTLMALFCLLAFLVYESDIRPYKVLHPTYRSIRRFVKHELRIDKKLEATA</sequence>
<dbReference type="Proteomes" id="UP000283341">
    <property type="component" value="Unassembled WGS sequence"/>
</dbReference>
<comment type="subcellular location">
    <subcellularLocation>
        <location evidence="1">Membrane</location>
        <topology evidence="1">Multi-pass membrane protein</topology>
    </subcellularLocation>
</comment>
<dbReference type="RefSeq" id="WP_007212284.1">
    <property type="nucleotide sequence ID" value="NZ_CAXUGF010000012.1"/>
</dbReference>
<evidence type="ECO:0008006" key="10">
    <source>
        <dbReference type="Google" id="ProtNLM"/>
    </source>
</evidence>
<protein>
    <recommendedName>
        <fullName evidence="10">MFS transporter</fullName>
    </recommendedName>
</protein>
<dbReference type="PANTHER" id="PTHR23501">
    <property type="entry name" value="MAJOR FACILITATOR SUPERFAMILY"/>
    <property type="match status" value="1"/>
</dbReference>
<feature type="transmembrane region" description="Helical" evidence="5">
    <location>
        <begin position="57"/>
        <end position="75"/>
    </location>
</feature>
<dbReference type="PANTHER" id="PTHR23501:SF5">
    <property type="entry name" value="TRANSPORT PROTEIN"/>
    <property type="match status" value="1"/>
</dbReference>
<keyword evidence="2 5" id="KW-0812">Transmembrane</keyword>
<feature type="transmembrane region" description="Helical" evidence="5">
    <location>
        <begin position="318"/>
        <end position="337"/>
    </location>
</feature>
<gene>
    <name evidence="6" type="ORF">BcellWH2_03867</name>
    <name evidence="7" type="ORF">DWX97_01580</name>
</gene>
<dbReference type="GO" id="GO:0005886">
    <property type="term" value="C:plasma membrane"/>
    <property type="evidence" value="ECO:0007669"/>
    <property type="project" value="TreeGrafter"/>
</dbReference>
<feature type="transmembrane region" description="Helical" evidence="5">
    <location>
        <begin position="107"/>
        <end position="125"/>
    </location>
</feature>
<reference evidence="6 8" key="1">
    <citation type="journal article" date="2015" name="Science">
        <title>Genetic determinants of in vivo fitness and diet responsiveness in multiple human gut Bacteroides.</title>
        <authorList>
            <person name="Wu M."/>
            <person name="McNulty N.P."/>
            <person name="Rodionov D.A."/>
            <person name="Khoroshkin M.S."/>
            <person name="Griffin N.W."/>
            <person name="Cheng J."/>
            <person name="Latreille P."/>
            <person name="Kerstetter R.A."/>
            <person name="Terrapon N."/>
            <person name="Henrissat B."/>
            <person name="Osterman A.L."/>
            <person name="Gordon J.I."/>
        </authorList>
    </citation>
    <scope>NUCLEOTIDE SEQUENCE [LARGE SCALE GENOMIC DNA]</scope>
    <source>
        <strain evidence="6 8">WH2</strain>
    </source>
</reference>
<reference evidence="7 9" key="2">
    <citation type="submission" date="2018-08" db="EMBL/GenBank/DDBJ databases">
        <title>A genome reference for cultivated species of the human gut microbiota.</title>
        <authorList>
            <person name="Zou Y."/>
            <person name="Xue W."/>
            <person name="Luo G."/>
        </authorList>
    </citation>
    <scope>NUCLEOTIDE SEQUENCE [LARGE SCALE GENOMIC DNA]</scope>
    <source>
        <strain evidence="7 9">AF22-3AC</strain>
    </source>
</reference>
<feature type="transmembrane region" description="Helical" evidence="5">
    <location>
        <begin position="279"/>
        <end position="298"/>
    </location>
</feature>
<dbReference type="EMBL" id="QRVJ01000001">
    <property type="protein sequence ID" value="RGS39993.1"/>
    <property type="molecule type" value="Genomic_DNA"/>
</dbReference>
<dbReference type="EMBL" id="CP012801">
    <property type="protein sequence ID" value="ALJ61089.1"/>
    <property type="molecule type" value="Genomic_DNA"/>
</dbReference>
<evidence type="ECO:0000313" key="7">
    <source>
        <dbReference type="EMBL" id="RGS39993.1"/>
    </source>
</evidence>
<evidence type="ECO:0000313" key="8">
    <source>
        <dbReference type="Proteomes" id="UP000061809"/>
    </source>
</evidence>
<evidence type="ECO:0000313" key="9">
    <source>
        <dbReference type="Proteomes" id="UP000283341"/>
    </source>
</evidence>
<feature type="transmembrane region" description="Helical" evidence="5">
    <location>
        <begin position="23"/>
        <end position="42"/>
    </location>
</feature>
<feature type="transmembrane region" description="Helical" evidence="5">
    <location>
        <begin position="82"/>
        <end position="101"/>
    </location>
</feature>
<dbReference type="Proteomes" id="UP000061809">
    <property type="component" value="Chromosome"/>
</dbReference>
<dbReference type="GO" id="GO:0022857">
    <property type="term" value="F:transmembrane transporter activity"/>
    <property type="evidence" value="ECO:0007669"/>
    <property type="project" value="TreeGrafter"/>
</dbReference>
<accession>A0A0P0GUZ0</accession>
<evidence type="ECO:0000256" key="1">
    <source>
        <dbReference type="ARBA" id="ARBA00004141"/>
    </source>
</evidence>
<feature type="transmembrane region" description="Helical" evidence="5">
    <location>
        <begin position="414"/>
        <end position="432"/>
    </location>
</feature>
<dbReference type="InterPro" id="IPR036259">
    <property type="entry name" value="MFS_trans_sf"/>
</dbReference>
<organism evidence="6 8">
    <name type="scientific">Bacteroides cellulosilyticus</name>
    <dbReference type="NCBI Taxonomy" id="246787"/>
    <lineage>
        <taxon>Bacteria</taxon>
        <taxon>Pseudomonadati</taxon>
        <taxon>Bacteroidota</taxon>
        <taxon>Bacteroidia</taxon>
        <taxon>Bacteroidales</taxon>
        <taxon>Bacteroidaceae</taxon>
        <taxon>Bacteroides</taxon>
    </lineage>
</organism>
<feature type="transmembrane region" description="Helical" evidence="5">
    <location>
        <begin position="208"/>
        <end position="229"/>
    </location>
</feature>
<evidence type="ECO:0000256" key="3">
    <source>
        <dbReference type="ARBA" id="ARBA00022989"/>
    </source>
</evidence>